<feature type="compositionally biased region" description="Basic and acidic residues" evidence="4">
    <location>
        <begin position="151"/>
        <end position="167"/>
    </location>
</feature>
<dbReference type="AlphaFoldDB" id="A0AAV6U2J3"/>
<evidence type="ECO:0000256" key="2">
    <source>
        <dbReference type="ARBA" id="ARBA00022490"/>
    </source>
</evidence>
<feature type="region of interest" description="Disordered" evidence="4">
    <location>
        <begin position="42"/>
        <end position="88"/>
    </location>
</feature>
<gene>
    <name evidence="7" type="ORF">JTE90_011619</name>
</gene>
<comment type="caution">
    <text evidence="7">The sequence shown here is derived from an EMBL/GenBank/DDBJ whole genome shotgun (WGS) entry which is preliminary data.</text>
</comment>
<evidence type="ECO:0000313" key="8">
    <source>
        <dbReference type="Proteomes" id="UP000827092"/>
    </source>
</evidence>
<evidence type="ECO:0000313" key="7">
    <source>
        <dbReference type="EMBL" id="KAG8178692.1"/>
    </source>
</evidence>
<dbReference type="PANTHER" id="PTHR46340">
    <property type="entry name" value="UBX DOMAIN-CONTAINING PROTEIN 1"/>
    <property type="match status" value="1"/>
</dbReference>
<dbReference type="InterPro" id="IPR041923">
    <property type="entry name" value="UBA_UBXN1"/>
</dbReference>
<dbReference type="SUPFAM" id="SSF46934">
    <property type="entry name" value="UBA-like"/>
    <property type="match status" value="1"/>
</dbReference>
<dbReference type="Proteomes" id="UP000827092">
    <property type="component" value="Unassembled WGS sequence"/>
</dbReference>
<keyword evidence="2" id="KW-0963">Cytoplasm</keyword>
<dbReference type="InterPro" id="IPR015940">
    <property type="entry name" value="UBA"/>
</dbReference>
<comment type="subcellular location">
    <subcellularLocation>
        <location evidence="1">Cytoplasm</location>
    </subcellularLocation>
</comment>
<dbReference type="CDD" id="cd14302">
    <property type="entry name" value="UBA_UBXN1"/>
    <property type="match status" value="1"/>
</dbReference>
<dbReference type="InterPro" id="IPR009060">
    <property type="entry name" value="UBA-like_sf"/>
</dbReference>
<name>A0AAV6U2J3_9ARAC</name>
<feature type="compositionally biased region" description="Basic and acidic residues" evidence="4">
    <location>
        <begin position="62"/>
        <end position="79"/>
    </location>
</feature>
<dbReference type="Pfam" id="PF22562">
    <property type="entry name" value="UBA_7"/>
    <property type="match status" value="1"/>
</dbReference>
<feature type="domain" description="UBA" evidence="5">
    <location>
        <begin position="1"/>
        <end position="39"/>
    </location>
</feature>
<evidence type="ECO:0000259" key="6">
    <source>
        <dbReference type="PROSITE" id="PS50033"/>
    </source>
</evidence>
<reference evidence="7 8" key="1">
    <citation type="journal article" date="2022" name="Nat. Ecol. Evol.">
        <title>A masculinizing supergene underlies an exaggerated male reproductive morph in a spider.</title>
        <authorList>
            <person name="Hendrickx F."/>
            <person name="De Corte Z."/>
            <person name="Sonet G."/>
            <person name="Van Belleghem S.M."/>
            <person name="Kostlbacher S."/>
            <person name="Vangestel C."/>
        </authorList>
    </citation>
    <scope>NUCLEOTIDE SEQUENCE [LARGE SCALE GENOMIC DNA]</scope>
    <source>
        <strain evidence="7">W744_W776</strain>
    </source>
</reference>
<evidence type="ECO:0008006" key="9">
    <source>
        <dbReference type="Google" id="ProtNLM"/>
    </source>
</evidence>
<dbReference type="InterPro" id="IPR001012">
    <property type="entry name" value="UBX_dom"/>
</dbReference>
<keyword evidence="8" id="KW-1185">Reference proteome</keyword>
<dbReference type="Gene3D" id="1.10.8.10">
    <property type="entry name" value="DNA helicase RuvA subunit, C-terminal domain"/>
    <property type="match status" value="1"/>
</dbReference>
<dbReference type="GO" id="GO:0036435">
    <property type="term" value="F:K48-linked polyubiquitin modification-dependent protein binding"/>
    <property type="evidence" value="ECO:0007669"/>
    <property type="project" value="TreeGrafter"/>
</dbReference>
<dbReference type="InterPro" id="IPR029071">
    <property type="entry name" value="Ubiquitin-like_domsf"/>
</dbReference>
<evidence type="ECO:0000256" key="4">
    <source>
        <dbReference type="SAM" id="MobiDB-lite"/>
    </source>
</evidence>
<dbReference type="CDD" id="cd01772">
    <property type="entry name" value="UBX_UBXN1"/>
    <property type="match status" value="1"/>
</dbReference>
<feature type="region of interest" description="Disordered" evidence="4">
    <location>
        <begin position="151"/>
        <end position="176"/>
    </location>
</feature>
<protein>
    <recommendedName>
        <fullName evidence="9">UBX domain-containing protein 1</fullName>
    </recommendedName>
</protein>
<dbReference type="InterPro" id="IPR013087">
    <property type="entry name" value="Znf_C2H2_type"/>
</dbReference>
<evidence type="ECO:0000259" key="5">
    <source>
        <dbReference type="PROSITE" id="PS50030"/>
    </source>
</evidence>
<dbReference type="GO" id="GO:1903094">
    <property type="term" value="P:negative regulation of protein K48-linked deubiquitination"/>
    <property type="evidence" value="ECO:0007669"/>
    <property type="project" value="TreeGrafter"/>
</dbReference>
<dbReference type="SMART" id="SM00165">
    <property type="entry name" value="UBA"/>
    <property type="match status" value="1"/>
</dbReference>
<dbReference type="GO" id="GO:0032435">
    <property type="term" value="P:negative regulation of proteasomal ubiquitin-dependent protein catabolic process"/>
    <property type="evidence" value="ECO:0007669"/>
    <property type="project" value="TreeGrafter"/>
</dbReference>
<sequence length="330" mass="37079">MSDLNLLMDMGFPQEKAERALSVTGNQGVEQAMEWLLAHGDSMETTPARNESSGAVGDATETLEKVADKPEVDESEVKTTQDLGDDSSVLAKSLKCDECNKKFRTDAEVEFHAIKTGHQSFSESSEEIVPLTEEEKKEQLKKLEVIIKQRRAEKAEQEKREELEKEKSRRKTGQEITGLRQKMQEDEMKQLAEMKRREKLEAKQARQRVLEQIERDKQARREKFGMAGATAPAPVAPVTQAAPPSAPMTYDECNIQVRMMNGSCLTQKFSPNEQLAAVRLFVQMNRTDSEGPFSLMTNFPKKVFTENDMETPLNALGLVPSAVLIVCKPQ</sequence>
<keyword evidence="3" id="KW-0175">Coiled coil</keyword>
<dbReference type="EMBL" id="JAFNEN010000675">
    <property type="protein sequence ID" value="KAG8178692.1"/>
    <property type="molecule type" value="Genomic_DNA"/>
</dbReference>
<dbReference type="Pfam" id="PF00789">
    <property type="entry name" value="UBX"/>
    <property type="match status" value="1"/>
</dbReference>
<feature type="domain" description="UBX" evidence="6">
    <location>
        <begin position="248"/>
        <end position="326"/>
    </location>
</feature>
<dbReference type="PROSITE" id="PS00028">
    <property type="entry name" value="ZINC_FINGER_C2H2_1"/>
    <property type="match status" value="1"/>
</dbReference>
<dbReference type="PROSITE" id="PS50030">
    <property type="entry name" value="UBA"/>
    <property type="match status" value="1"/>
</dbReference>
<dbReference type="SUPFAM" id="SSF54236">
    <property type="entry name" value="Ubiquitin-like"/>
    <property type="match status" value="1"/>
</dbReference>
<organism evidence="7 8">
    <name type="scientific">Oedothorax gibbosus</name>
    <dbReference type="NCBI Taxonomy" id="931172"/>
    <lineage>
        <taxon>Eukaryota</taxon>
        <taxon>Metazoa</taxon>
        <taxon>Ecdysozoa</taxon>
        <taxon>Arthropoda</taxon>
        <taxon>Chelicerata</taxon>
        <taxon>Arachnida</taxon>
        <taxon>Araneae</taxon>
        <taxon>Araneomorphae</taxon>
        <taxon>Entelegynae</taxon>
        <taxon>Araneoidea</taxon>
        <taxon>Linyphiidae</taxon>
        <taxon>Erigoninae</taxon>
        <taxon>Oedothorax</taxon>
    </lineage>
</organism>
<dbReference type="GO" id="GO:0005737">
    <property type="term" value="C:cytoplasm"/>
    <property type="evidence" value="ECO:0007669"/>
    <property type="project" value="UniProtKB-SubCell"/>
</dbReference>
<proteinExistence type="predicted"/>
<dbReference type="GO" id="GO:0031397">
    <property type="term" value="P:negative regulation of protein ubiquitination"/>
    <property type="evidence" value="ECO:0007669"/>
    <property type="project" value="TreeGrafter"/>
</dbReference>
<evidence type="ECO:0000256" key="3">
    <source>
        <dbReference type="ARBA" id="ARBA00023054"/>
    </source>
</evidence>
<dbReference type="GO" id="GO:0005634">
    <property type="term" value="C:nucleus"/>
    <property type="evidence" value="ECO:0007669"/>
    <property type="project" value="TreeGrafter"/>
</dbReference>
<feature type="compositionally biased region" description="Polar residues" evidence="4">
    <location>
        <begin position="43"/>
        <end position="53"/>
    </location>
</feature>
<dbReference type="Gene3D" id="3.10.20.90">
    <property type="entry name" value="Phosphatidylinositol 3-kinase Catalytic Subunit, Chain A, domain 1"/>
    <property type="match status" value="1"/>
</dbReference>
<dbReference type="PANTHER" id="PTHR46340:SF1">
    <property type="entry name" value="UBX DOMAIN-CONTAINING PROTEIN 1"/>
    <property type="match status" value="1"/>
</dbReference>
<dbReference type="SMART" id="SM00166">
    <property type="entry name" value="UBX"/>
    <property type="match status" value="1"/>
</dbReference>
<evidence type="ECO:0000256" key="1">
    <source>
        <dbReference type="ARBA" id="ARBA00004496"/>
    </source>
</evidence>
<dbReference type="PROSITE" id="PS50033">
    <property type="entry name" value="UBX"/>
    <property type="match status" value="1"/>
</dbReference>
<accession>A0AAV6U2J3</accession>